<dbReference type="Pfam" id="PF06325">
    <property type="entry name" value="PrmA"/>
    <property type="match status" value="1"/>
</dbReference>
<accession>A0ABW3Y081</accession>
<keyword evidence="7" id="KW-0687">Ribonucleoprotein</keyword>
<organism evidence="7 8">
    <name type="scientific">Namhaeicola litoreus</name>
    <dbReference type="NCBI Taxonomy" id="1052145"/>
    <lineage>
        <taxon>Bacteria</taxon>
        <taxon>Pseudomonadati</taxon>
        <taxon>Bacteroidota</taxon>
        <taxon>Flavobacteriia</taxon>
        <taxon>Flavobacteriales</taxon>
        <taxon>Flavobacteriaceae</taxon>
        <taxon>Namhaeicola</taxon>
    </lineage>
</organism>
<dbReference type="EC" id="2.1.1.-" evidence="6"/>
<evidence type="ECO:0000256" key="5">
    <source>
        <dbReference type="ARBA" id="ARBA00022691"/>
    </source>
</evidence>
<keyword evidence="8" id="KW-1185">Reference proteome</keyword>
<sequence>MNYIGYYFNIEPLQPAAEILIAELGEVGFESFVENENGVDAFIQQEDWHENILDSIQILQSDEFKITYSTEEIEQVNWNEEWEKNFEPISVKDMVSVRAPFHKNPNLTYDIVIEPKMSFGTGHHETTHMMIEQLLSLDLKEKDVLDMGSGTGILAIFAEMKGAKHTDAIDIDEWCYENALENIERNQCSHIDVYKGDVGLLKDQRYDLIIANINRNILLNDLAAYHGCLKNGGILLLSGFYVEDVTALRAAAENLGMKYDGKLEKNNWVSLKFLN</sequence>
<keyword evidence="2 6" id="KW-0963">Cytoplasm</keyword>
<dbReference type="RefSeq" id="WP_377175423.1">
    <property type="nucleotide sequence ID" value="NZ_JBHTMY010000001.1"/>
</dbReference>
<comment type="similarity">
    <text evidence="1 6">Belongs to the methyltransferase superfamily. PrmA family.</text>
</comment>
<dbReference type="PIRSF" id="PIRSF000401">
    <property type="entry name" value="RPL11_MTase"/>
    <property type="match status" value="1"/>
</dbReference>
<evidence type="ECO:0000313" key="7">
    <source>
        <dbReference type="EMBL" id="MFD1314119.1"/>
    </source>
</evidence>
<dbReference type="PANTHER" id="PTHR43648">
    <property type="entry name" value="ELECTRON TRANSFER FLAVOPROTEIN BETA SUBUNIT LYSINE METHYLTRANSFERASE"/>
    <property type="match status" value="1"/>
</dbReference>
<dbReference type="InterPro" id="IPR004498">
    <property type="entry name" value="Ribosomal_PrmA_MeTrfase"/>
</dbReference>
<comment type="catalytic activity">
    <reaction evidence="6">
        <text>L-lysyl-[protein] + 3 S-adenosyl-L-methionine = N(6),N(6),N(6)-trimethyl-L-lysyl-[protein] + 3 S-adenosyl-L-homocysteine + 3 H(+)</text>
        <dbReference type="Rhea" id="RHEA:54192"/>
        <dbReference type="Rhea" id="RHEA-COMP:9752"/>
        <dbReference type="Rhea" id="RHEA-COMP:13826"/>
        <dbReference type="ChEBI" id="CHEBI:15378"/>
        <dbReference type="ChEBI" id="CHEBI:29969"/>
        <dbReference type="ChEBI" id="CHEBI:57856"/>
        <dbReference type="ChEBI" id="CHEBI:59789"/>
        <dbReference type="ChEBI" id="CHEBI:61961"/>
    </reaction>
</comment>
<dbReference type="GO" id="GO:0008168">
    <property type="term" value="F:methyltransferase activity"/>
    <property type="evidence" value="ECO:0007669"/>
    <property type="project" value="UniProtKB-KW"/>
</dbReference>
<feature type="binding site" evidence="6">
    <location>
        <position position="212"/>
    </location>
    <ligand>
        <name>S-adenosyl-L-methionine</name>
        <dbReference type="ChEBI" id="CHEBI:59789"/>
    </ligand>
</feature>
<keyword evidence="7" id="KW-0689">Ribosomal protein</keyword>
<feature type="binding site" evidence="6">
    <location>
        <position position="148"/>
    </location>
    <ligand>
        <name>S-adenosyl-L-methionine</name>
        <dbReference type="ChEBI" id="CHEBI:59789"/>
    </ligand>
</feature>
<dbReference type="NCBIfam" id="NF001785">
    <property type="entry name" value="PRK00517.2-2"/>
    <property type="match status" value="1"/>
</dbReference>
<dbReference type="EMBL" id="JBHTMY010000001">
    <property type="protein sequence ID" value="MFD1314119.1"/>
    <property type="molecule type" value="Genomic_DNA"/>
</dbReference>
<evidence type="ECO:0000256" key="4">
    <source>
        <dbReference type="ARBA" id="ARBA00022679"/>
    </source>
</evidence>
<name>A0ABW3Y081_9FLAO</name>
<evidence type="ECO:0000313" key="8">
    <source>
        <dbReference type="Proteomes" id="UP001597201"/>
    </source>
</evidence>
<dbReference type="InterPro" id="IPR050078">
    <property type="entry name" value="Ribosomal_L11_MeTrfase_PrmA"/>
</dbReference>
<evidence type="ECO:0000256" key="1">
    <source>
        <dbReference type="ARBA" id="ARBA00009741"/>
    </source>
</evidence>
<dbReference type="SUPFAM" id="SSF53335">
    <property type="entry name" value="S-adenosyl-L-methionine-dependent methyltransferases"/>
    <property type="match status" value="1"/>
</dbReference>
<dbReference type="InterPro" id="IPR029063">
    <property type="entry name" value="SAM-dependent_MTases_sf"/>
</dbReference>
<keyword evidence="3 6" id="KW-0489">Methyltransferase</keyword>
<dbReference type="Gene3D" id="3.40.50.150">
    <property type="entry name" value="Vaccinia Virus protein VP39"/>
    <property type="match status" value="1"/>
</dbReference>
<dbReference type="HAMAP" id="MF_00735">
    <property type="entry name" value="Methyltr_PrmA"/>
    <property type="match status" value="1"/>
</dbReference>
<evidence type="ECO:0000256" key="3">
    <source>
        <dbReference type="ARBA" id="ARBA00022603"/>
    </source>
</evidence>
<comment type="caution">
    <text evidence="7">The sequence shown here is derived from an EMBL/GenBank/DDBJ whole genome shotgun (WGS) entry which is preliminary data.</text>
</comment>
<comment type="function">
    <text evidence="6">Methylates ribosomal protein L11.</text>
</comment>
<dbReference type="CDD" id="cd02440">
    <property type="entry name" value="AdoMet_MTases"/>
    <property type="match status" value="1"/>
</dbReference>
<evidence type="ECO:0000256" key="2">
    <source>
        <dbReference type="ARBA" id="ARBA00022490"/>
    </source>
</evidence>
<feature type="binding site" evidence="6">
    <location>
        <position position="170"/>
    </location>
    <ligand>
        <name>S-adenosyl-L-methionine</name>
        <dbReference type="ChEBI" id="CHEBI:59789"/>
    </ligand>
</feature>
<keyword evidence="5 6" id="KW-0949">S-adenosyl-L-methionine</keyword>
<dbReference type="PANTHER" id="PTHR43648:SF1">
    <property type="entry name" value="ELECTRON TRANSFER FLAVOPROTEIN BETA SUBUNIT LYSINE METHYLTRANSFERASE"/>
    <property type="match status" value="1"/>
</dbReference>
<dbReference type="GO" id="GO:0005840">
    <property type="term" value="C:ribosome"/>
    <property type="evidence" value="ECO:0007669"/>
    <property type="project" value="UniProtKB-KW"/>
</dbReference>
<reference evidence="8" key="1">
    <citation type="journal article" date="2019" name="Int. J. Syst. Evol. Microbiol.">
        <title>The Global Catalogue of Microorganisms (GCM) 10K type strain sequencing project: providing services to taxonomists for standard genome sequencing and annotation.</title>
        <authorList>
            <consortium name="The Broad Institute Genomics Platform"/>
            <consortium name="The Broad Institute Genome Sequencing Center for Infectious Disease"/>
            <person name="Wu L."/>
            <person name="Ma J."/>
        </authorList>
    </citation>
    <scope>NUCLEOTIDE SEQUENCE [LARGE SCALE GENOMIC DNA]</scope>
    <source>
        <strain evidence="8">CCUG 61485</strain>
    </source>
</reference>
<gene>
    <name evidence="6 7" type="primary">prmA</name>
    <name evidence="7" type="ORF">ACFQ39_00700</name>
</gene>
<proteinExistence type="inferred from homology"/>
<feature type="binding site" evidence="6">
    <location>
        <position position="127"/>
    </location>
    <ligand>
        <name>S-adenosyl-L-methionine</name>
        <dbReference type="ChEBI" id="CHEBI:59789"/>
    </ligand>
</feature>
<dbReference type="GO" id="GO:0032259">
    <property type="term" value="P:methylation"/>
    <property type="evidence" value="ECO:0007669"/>
    <property type="project" value="UniProtKB-KW"/>
</dbReference>
<keyword evidence="4 6" id="KW-0808">Transferase</keyword>
<evidence type="ECO:0000256" key="6">
    <source>
        <dbReference type="HAMAP-Rule" id="MF_00735"/>
    </source>
</evidence>
<protein>
    <recommendedName>
        <fullName evidence="6">Ribosomal protein L11 methyltransferase</fullName>
        <shortName evidence="6">L11 Mtase</shortName>
        <ecNumber evidence="6">2.1.1.-</ecNumber>
    </recommendedName>
</protein>
<dbReference type="Proteomes" id="UP001597201">
    <property type="component" value="Unassembled WGS sequence"/>
</dbReference>
<comment type="subcellular location">
    <subcellularLocation>
        <location evidence="6">Cytoplasm</location>
    </subcellularLocation>
</comment>